<feature type="transmembrane region" description="Helical" evidence="8">
    <location>
        <begin position="608"/>
        <end position="634"/>
    </location>
</feature>
<evidence type="ECO:0008006" key="13">
    <source>
        <dbReference type="Google" id="ProtNLM"/>
    </source>
</evidence>
<dbReference type="InterPro" id="IPR011009">
    <property type="entry name" value="Kinase-like_dom_sf"/>
</dbReference>
<comment type="caution">
    <text evidence="11">The sequence shown here is derived from an EMBL/GenBank/DDBJ whole genome shotgun (WGS) entry which is preliminary data.</text>
</comment>
<dbReference type="SUPFAM" id="SSF56112">
    <property type="entry name" value="Protein kinase-like (PK-like)"/>
    <property type="match status" value="1"/>
</dbReference>
<evidence type="ECO:0000259" key="9">
    <source>
        <dbReference type="PROSITE" id="PS50262"/>
    </source>
</evidence>
<evidence type="ECO:0000313" key="12">
    <source>
        <dbReference type="Proteomes" id="UP000663845"/>
    </source>
</evidence>
<dbReference type="Gene3D" id="3.30.200.20">
    <property type="entry name" value="Phosphorylase Kinase, domain 1"/>
    <property type="match status" value="1"/>
</dbReference>
<evidence type="ECO:0000256" key="6">
    <source>
        <dbReference type="ARBA" id="ARBA00022989"/>
    </source>
</evidence>
<dbReference type="InterPro" id="IPR052969">
    <property type="entry name" value="Thr-specific_kinase-like"/>
</dbReference>
<evidence type="ECO:0000313" key="11">
    <source>
        <dbReference type="EMBL" id="CAF1215431.1"/>
    </source>
</evidence>
<protein>
    <recommendedName>
        <fullName evidence="13">Alpha-type protein kinase domain-containing protein</fullName>
    </recommendedName>
</protein>
<proteinExistence type="predicted"/>
<keyword evidence="3" id="KW-0808">Transferase</keyword>
<dbReference type="InterPro" id="IPR004166">
    <property type="entry name" value="a-kinase_dom"/>
</dbReference>
<evidence type="ECO:0000259" key="10">
    <source>
        <dbReference type="PROSITE" id="PS51158"/>
    </source>
</evidence>
<feature type="domain" description="Alpha-type protein kinase" evidence="10">
    <location>
        <begin position="107"/>
        <end position="351"/>
    </location>
</feature>
<sequence length="684" mass="79063">MTHDADGSIGTNCIQQLVELRVRYFFGRLTNLTDKMIQQFAKSTSDKTAIQQFHLEKFQNLLPFIFDSVTRSISKKTSSIMKTYAVNSENPLNTESLAKNSVRRSIVFDGKEPTWTRIQPKQVQVVKYECNSDLNCEEMMQSKNIKIADSPFAEGALRLAYYGLLQYKDIWGKVVFKEYKGVTGGDNTKEMYLEMLDCQTVADYLAQEFNKVSPATNSTAMIKKIKFIMTKLVFVPQGNEGKFRYYTMERFIEGAYKKFSNNIGYVNHQDPALTLQAFSHWTYERTNGEMIVVDLQGIDIGDHQTYLLTDPCIHATDLKRFGRTNLAPYFTACITIDRFLSSCPDANLRRLSSRPQTAYIVIPIVILITSIAYIHMPIRYIIIWSICQPEPGFYANFFPFFTTGYYFFAIILIIIFGLGTSYNIRSRRQRIQPLVNTNRVVERRRARGDAQLLIILCVHVICYAALALPFHITLMIAAIKPTLAVNIIFLFVQQITFVTLNLSQSPTFGCIISDHTWVQYSTYFFYPILSGFLPIVIASSFSMLAYRNVRHIVRRQLPIVRRKLDKQITAMVLMRVIAYVCLVSPYNIYRIYAVNFPTSRSVPMAYAISRLIQAILLSINNINFVISFYIFIIFSSRFRRQVKLVLVKKCWQRWKHWCCPINNRIEPDNNIEARNSQMESDENI</sequence>
<evidence type="ECO:0000256" key="7">
    <source>
        <dbReference type="ARBA" id="ARBA00023136"/>
    </source>
</evidence>
<keyword evidence="2" id="KW-0723">Serine/threonine-protein kinase</keyword>
<evidence type="ECO:0000256" key="2">
    <source>
        <dbReference type="ARBA" id="ARBA00022527"/>
    </source>
</evidence>
<dbReference type="EMBL" id="CAJNOG010000390">
    <property type="protein sequence ID" value="CAF1215431.1"/>
    <property type="molecule type" value="Genomic_DNA"/>
</dbReference>
<dbReference type="SUPFAM" id="SSF81321">
    <property type="entry name" value="Family A G protein-coupled receptor-like"/>
    <property type="match status" value="2"/>
</dbReference>
<organism evidence="11 12">
    <name type="scientific">Adineta steineri</name>
    <dbReference type="NCBI Taxonomy" id="433720"/>
    <lineage>
        <taxon>Eukaryota</taxon>
        <taxon>Metazoa</taxon>
        <taxon>Spiralia</taxon>
        <taxon>Gnathifera</taxon>
        <taxon>Rotifera</taxon>
        <taxon>Eurotatoria</taxon>
        <taxon>Bdelloidea</taxon>
        <taxon>Adinetida</taxon>
        <taxon>Adinetidae</taxon>
        <taxon>Adineta</taxon>
    </lineage>
</organism>
<feature type="transmembrane region" description="Helical" evidence="8">
    <location>
        <begin position="403"/>
        <end position="424"/>
    </location>
</feature>
<dbReference type="Gene3D" id="1.20.1070.10">
    <property type="entry name" value="Rhodopsin 7-helix transmembrane proteins"/>
    <property type="match status" value="2"/>
</dbReference>
<dbReference type="Pfam" id="PF02816">
    <property type="entry name" value="Alpha_kinase"/>
    <property type="match status" value="1"/>
</dbReference>
<evidence type="ECO:0000256" key="5">
    <source>
        <dbReference type="ARBA" id="ARBA00022777"/>
    </source>
</evidence>
<dbReference type="Proteomes" id="UP000663845">
    <property type="component" value="Unassembled WGS sequence"/>
</dbReference>
<dbReference type="InterPro" id="IPR017452">
    <property type="entry name" value="GPCR_Rhodpsn_7TM"/>
</dbReference>
<feature type="transmembrane region" description="Helical" evidence="8">
    <location>
        <begin position="452"/>
        <end position="479"/>
    </location>
</feature>
<dbReference type="AlphaFoldDB" id="A0A814XGJ4"/>
<name>A0A814XGJ4_9BILA</name>
<dbReference type="GO" id="GO:0005524">
    <property type="term" value="F:ATP binding"/>
    <property type="evidence" value="ECO:0007669"/>
    <property type="project" value="InterPro"/>
</dbReference>
<evidence type="ECO:0000256" key="3">
    <source>
        <dbReference type="ARBA" id="ARBA00022679"/>
    </source>
</evidence>
<feature type="transmembrane region" description="Helical" evidence="8">
    <location>
        <begin position="358"/>
        <end position="383"/>
    </location>
</feature>
<keyword evidence="5" id="KW-0418">Kinase</keyword>
<dbReference type="GO" id="GO:0004674">
    <property type="term" value="F:protein serine/threonine kinase activity"/>
    <property type="evidence" value="ECO:0007669"/>
    <property type="project" value="UniProtKB-KW"/>
</dbReference>
<evidence type="ECO:0000256" key="1">
    <source>
        <dbReference type="ARBA" id="ARBA00004370"/>
    </source>
</evidence>
<dbReference type="GO" id="GO:0016020">
    <property type="term" value="C:membrane"/>
    <property type="evidence" value="ECO:0007669"/>
    <property type="project" value="UniProtKB-SubCell"/>
</dbReference>
<feature type="transmembrane region" description="Helical" evidence="8">
    <location>
        <begin position="523"/>
        <end position="546"/>
    </location>
</feature>
<accession>A0A814XGJ4</accession>
<dbReference type="PROSITE" id="PS51158">
    <property type="entry name" value="ALPHA_KINASE"/>
    <property type="match status" value="1"/>
</dbReference>
<dbReference type="PANTHER" id="PTHR47763:SF4">
    <property type="entry name" value="ALPHA-PROTEIN KINASE VWKA"/>
    <property type="match status" value="1"/>
</dbReference>
<reference evidence="11" key="1">
    <citation type="submission" date="2021-02" db="EMBL/GenBank/DDBJ databases">
        <authorList>
            <person name="Nowell W R."/>
        </authorList>
    </citation>
    <scope>NUCLEOTIDE SEQUENCE</scope>
</reference>
<dbReference type="PROSITE" id="PS50262">
    <property type="entry name" value="G_PROTEIN_RECEP_F1_2"/>
    <property type="match status" value="1"/>
</dbReference>
<gene>
    <name evidence="11" type="ORF">JYZ213_LOCUS27699</name>
</gene>
<evidence type="ECO:0000256" key="4">
    <source>
        <dbReference type="ARBA" id="ARBA00022692"/>
    </source>
</evidence>
<evidence type="ECO:0000256" key="8">
    <source>
        <dbReference type="SAM" id="Phobius"/>
    </source>
</evidence>
<dbReference type="SMART" id="SM00811">
    <property type="entry name" value="Alpha_kinase"/>
    <property type="match status" value="1"/>
</dbReference>
<feature type="domain" description="G-protein coupled receptors family 1 profile" evidence="9">
    <location>
        <begin position="450"/>
        <end position="631"/>
    </location>
</feature>
<keyword evidence="4 8" id="KW-0812">Transmembrane</keyword>
<keyword evidence="6 8" id="KW-1133">Transmembrane helix</keyword>
<feature type="transmembrane region" description="Helical" evidence="8">
    <location>
        <begin position="567"/>
        <end position="588"/>
    </location>
</feature>
<dbReference type="PANTHER" id="PTHR47763">
    <property type="entry name" value="ALPHA-PROTEIN KINASE VWKA"/>
    <property type="match status" value="1"/>
</dbReference>
<comment type="subcellular location">
    <subcellularLocation>
        <location evidence="1">Membrane</location>
    </subcellularLocation>
</comment>
<keyword evidence="7 8" id="KW-0472">Membrane</keyword>